<proteinExistence type="predicted"/>
<protein>
    <recommendedName>
        <fullName evidence="3">Pili assembly chaperone</fullName>
    </recommendedName>
</protein>
<dbReference type="InterPro" id="IPR022260">
    <property type="entry name" value="Integr_conj_element_PilL"/>
</dbReference>
<gene>
    <name evidence="1" type="ORF">CODIS_19120</name>
</gene>
<reference evidence="1 2" key="1">
    <citation type="submission" date="2016-06" db="EMBL/GenBank/DDBJ databases">
        <title>Genome sequence of endosymbiont of Candidatus Endolucinida thiodiazotropha.</title>
        <authorList>
            <person name="Poehlein A."/>
            <person name="Koenig S."/>
            <person name="Heiden S.E."/>
            <person name="Thuermer A."/>
            <person name="Voget S."/>
            <person name="Daniel R."/>
            <person name="Markert S."/>
            <person name="Gros O."/>
            <person name="Schweder T."/>
        </authorList>
    </citation>
    <scope>NUCLEOTIDE SEQUENCE [LARGE SCALE GENOMIC DNA]</scope>
    <source>
        <strain evidence="1 2">COS</strain>
    </source>
</reference>
<evidence type="ECO:0000313" key="1">
    <source>
        <dbReference type="EMBL" id="ODJ87804.1"/>
    </source>
</evidence>
<dbReference type="Proteomes" id="UP000094769">
    <property type="component" value="Unassembled WGS sequence"/>
</dbReference>
<name>A0A7Z1AG78_9GAMM</name>
<accession>A0A7Z1AG78</accession>
<sequence length="186" mass="20258">MMPARLYQTTEAESIMKRSLFNSAHPNPVHSGAVTAICIAGICTVTSLSVHASEIQSGRYSMYSAAPTQAQSELLEATVTVQLPDRIQTIGETVRYLLQRSGYRLAATESTAPETLALFTLPLPAVHRHLGPMTLREALETLAGPAFHLVQDPVHRLITFEQCAVKEVVVRGTMNMANVEVAQDDD</sequence>
<evidence type="ECO:0000313" key="2">
    <source>
        <dbReference type="Proteomes" id="UP000094769"/>
    </source>
</evidence>
<dbReference type="NCBIfam" id="TIGR03748">
    <property type="entry name" value="conj_PilL"/>
    <property type="match status" value="1"/>
</dbReference>
<dbReference type="EMBL" id="MARB01000009">
    <property type="protein sequence ID" value="ODJ87804.1"/>
    <property type="molecule type" value="Genomic_DNA"/>
</dbReference>
<keyword evidence="2" id="KW-1185">Reference proteome</keyword>
<comment type="caution">
    <text evidence="1">The sequence shown here is derived from an EMBL/GenBank/DDBJ whole genome shotgun (WGS) entry which is preliminary data.</text>
</comment>
<evidence type="ECO:0008006" key="3">
    <source>
        <dbReference type="Google" id="ProtNLM"/>
    </source>
</evidence>
<organism evidence="1 2">
    <name type="scientific">Candidatus Thiodiazotropha endolucinida</name>
    <dbReference type="NCBI Taxonomy" id="1655433"/>
    <lineage>
        <taxon>Bacteria</taxon>
        <taxon>Pseudomonadati</taxon>
        <taxon>Pseudomonadota</taxon>
        <taxon>Gammaproteobacteria</taxon>
        <taxon>Chromatiales</taxon>
        <taxon>Sedimenticolaceae</taxon>
        <taxon>Candidatus Thiodiazotropha</taxon>
    </lineage>
</organism>
<dbReference type="AlphaFoldDB" id="A0A7Z1AG78"/>